<dbReference type="GeneID" id="30680700"/>
<dbReference type="RefSeq" id="WP_075050242.1">
    <property type="nucleotide sequence ID" value="NZ_CP006867.1"/>
</dbReference>
<keyword evidence="2" id="KW-1185">Reference proteome</keyword>
<dbReference type="STRING" id="940295.EYM_06625"/>
<organism evidence="1 2">
    <name type="scientific">Ignicoccus islandicus DSM 13165</name>
    <dbReference type="NCBI Taxonomy" id="940295"/>
    <lineage>
        <taxon>Archaea</taxon>
        <taxon>Thermoproteota</taxon>
        <taxon>Thermoprotei</taxon>
        <taxon>Desulfurococcales</taxon>
        <taxon>Desulfurococcaceae</taxon>
        <taxon>Ignicoccus</taxon>
    </lineage>
</organism>
<proteinExistence type="predicted"/>
<dbReference type="KEGG" id="iis:EYM_06625"/>
<dbReference type="Proteomes" id="UP000060778">
    <property type="component" value="Chromosome"/>
</dbReference>
<dbReference type="EMBL" id="CP006867">
    <property type="protein sequence ID" value="ALU12703.1"/>
    <property type="molecule type" value="Genomic_DNA"/>
</dbReference>
<name>A0A0U3FQV4_9CREN</name>
<dbReference type="Gene3D" id="3.30.70.1900">
    <property type="match status" value="1"/>
</dbReference>
<sequence>MVETIEKELFEKYKRVRIKASITPMELDDFSGKIVKSYLICVNESFEKPLSQEGGLKEVHVTPLFGPNGTPIYPKALVKCSFCKDRRPSGKKFVRVPEETFFEVAGPSALIDSLYEFSHCKFKFKGALVEMETYKVEEVSLPKDFGEAILVKMRGPVVLRDPWHKPGEALRSRFLPSPSHLFSVNVYSIFREKYFEALKALERGLVEDHSTLHSIGKVWYLYEGKWLPALSGTALFWVRELNDVVKTVLKHAALLGVGSGRAAGFGDVEIASI</sequence>
<accession>A0A0U3FQV4</accession>
<evidence type="ECO:0000313" key="1">
    <source>
        <dbReference type="EMBL" id="ALU12703.1"/>
    </source>
</evidence>
<dbReference type="AlphaFoldDB" id="A0A0U3FQV4"/>
<evidence type="ECO:0000313" key="2">
    <source>
        <dbReference type="Proteomes" id="UP000060778"/>
    </source>
</evidence>
<protein>
    <submittedName>
        <fullName evidence="1">Uncharacterized protein</fullName>
    </submittedName>
</protein>
<reference evidence="1 2" key="1">
    <citation type="submission" date="2013-11" db="EMBL/GenBank/DDBJ databases">
        <title>Comparative genomics of Ignicoccus.</title>
        <authorList>
            <person name="Podar M."/>
        </authorList>
    </citation>
    <scope>NUCLEOTIDE SEQUENCE [LARGE SCALE GENOMIC DNA]</scope>
    <source>
        <strain evidence="1 2">DSM 13165</strain>
    </source>
</reference>
<gene>
    <name evidence="1" type="ORF">EYM_06625</name>
</gene>
<dbReference type="OrthoDB" id="21398at2157"/>